<protein>
    <submittedName>
        <fullName evidence="6">GNAT family N-acetyltransferase</fullName>
    </submittedName>
</protein>
<dbReference type="AlphaFoldDB" id="A0A5B8M764"/>
<organism evidence="6 7">
    <name type="scientific">Humibacter ginsenosidimutans</name>
    <dbReference type="NCBI Taxonomy" id="2599293"/>
    <lineage>
        <taxon>Bacteria</taxon>
        <taxon>Bacillati</taxon>
        <taxon>Actinomycetota</taxon>
        <taxon>Actinomycetes</taxon>
        <taxon>Micrococcales</taxon>
        <taxon>Microbacteriaceae</taxon>
        <taxon>Humibacter</taxon>
    </lineage>
</organism>
<dbReference type="GO" id="GO:0016747">
    <property type="term" value="F:acyltransferase activity, transferring groups other than amino-acyl groups"/>
    <property type="evidence" value="ECO:0007669"/>
    <property type="project" value="InterPro"/>
</dbReference>
<reference evidence="6 7" key="1">
    <citation type="submission" date="2019-07" db="EMBL/GenBank/DDBJ databases">
        <title>Full genome sequence of Humibacter sp. WJ7-1.</title>
        <authorList>
            <person name="Im W.-T."/>
        </authorList>
    </citation>
    <scope>NUCLEOTIDE SEQUENCE [LARGE SCALE GENOMIC DNA]</scope>
    <source>
        <strain evidence="6 7">WJ7-1</strain>
    </source>
</reference>
<evidence type="ECO:0000313" key="7">
    <source>
        <dbReference type="Proteomes" id="UP000320216"/>
    </source>
</evidence>
<proteinExistence type="inferred from homology"/>
<dbReference type="Proteomes" id="UP000320216">
    <property type="component" value="Chromosome"/>
</dbReference>
<dbReference type="PANTHER" id="PTHR43792">
    <property type="entry name" value="GNAT FAMILY, PUTATIVE (AFU_ORTHOLOGUE AFUA_3G00765)-RELATED-RELATED"/>
    <property type="match status" value="1"/>
</dbReference>
<dbReference type="EMBL" id="CP042305">
    <property type="protein sequence ID" value="QDZ16377.1"/>
    <property type="molecule type" value="Genomic_DNA"/>
</dbReference>
<dbReference type="OrthoDB" id="9795188at2"/>
<dbReference type="InterPro" id="IPR051531">
    <property type="entry name" value="N-acetyltransferase"/>
</dbReference>
<name>A0A5B8M764_9MICO</name>
<comment type="similarity">
    <text evidence="3">Belongs to the acetyltransferase family. RimJ subfamily.</text>
</comment>
<dbReference type="PANTHER" id="PTHR43792:SF8">
    <property type="entry name" value="[RIBOSOMAL PROTEIN US5]-ALANINE N-ACETYLTRANSFERASE"/>
    <property type="match status" value="1"/>
</dbReference>
<dbReference type="Pfam" id="PF13302">
    <property type="entry name" value="Acetyltransf_3"/>
    <property type="match status" value="1"/>
</dbReference>
<evidence type="ECO:0000256" key="4">
    <source>
        <dbReference type="SAM" id="MobiDB-lite"/>
    </source>
</evidence>
<gene>
    <name evidence="6" type="ORF">FPZ11_17925</name>
</gene>
<dbReference type="InterPro" id="IPR016181">
    <property type="entry name" value="Acyl_CoA_acyltransferase"/>
</dbReference>
<evidence type="ECO:0000256" key="3">
    <source>
        <dbReference type="ARBA" id="ARBA00038502"/>
    </source>
</evidence>
<sequence>MDPVELRTERLVLNQPTGDDLARVVEYCRDPLFEHYMTLPWPYQEKDAVFFVERLVPDGWRTEREYTWALREASTGPLLGVVGMRVQPEPRTVDVGYWLGGPHRGHGHMTKATRAAVSWAFDSGRCDTVLWECVAGNRASARVARSAGFSFTGAGTGRVTLRDGSQPDAWLGARHRGGDEELARSTWPESTIGADA</sequence>
<dbReference type="InterPro" id="IPR000182">
    <property type="entry name" value="GNAT_dom"/>
</dbReference>
<dbReference type="PROSITE" id="PS51186">
    <property type="entry name" value="GNAT"/>
    <property type="match status" value="1"/>
</dbReference>
<evidence type="ECO:0000259" key="5">
    <source>
        <dbReference type="PROSITE" id="PS51186"/>
    </source>
</evidence>
<evidence type="ECO:0000313" key="6">
    <source>
        <dbReference type="EMBL" id="QDZ16377.1"/>
    </source>
</evidence>
<dbReference type="Gene3D" id="3.40.630.30">
    <property type="match status" value="1"/>
</dbReference>
<dbReference type="RefSeq" id="WP_146322381.1">
    <property type="nucleotide sequence ID" value="NZ_CP042305.1"/>
</dbReference>
<accession>A0A5B8M764</accession>
<keyword evidence="2" id="KW-0012">Acyltransferase</keyword>
<feature type="domain" description="N-acetyltransferase" evidence="5">
    <location>
        <begin position="11"/>
        <end position="176"/>
    </location>
</feature>
<dbReference type="SUPFAM" id="SSF55729">
    <property type="entry name" value="Acyl-CoA N-acyltransferases (Nat)"/>
    <property type="match status" value="1"/>
</dbReference>
<feature type="region of interest" description="Disordered" evidence="4">
    <location>
        <begin position="176"/>
        <end position="196"/>
    </location>
</feature>
<evidence type="ECO:0000256" key="1">
    <source>
        <dbReference type="ARBA" id="ARBA00022679"/>
    </source>
</evidence>
<dbReference type="KEGG" id="huw:FPZ11_17925"/>
<keyword evidence="1 6" id="KW-0808">Transferase</keyword>
<evidence type="ECO:0000256" key="2">
    <source>
        <dbReference type="ARBA" id="ARBA00023315"/>
    </source>
</evidence>
<keyword evidence="7" id="KW-1185">Reference proteome</keyword>